<keyword evidence="2" id="KW-0645">Protease</keyword>
<feature type="region of interest" description="Disordered" evidence="5">
    <location>
        <begin position="274"/>
        <end position="347"/>
    </location>
</feature>
<keyword evidence="9" id="KW-1185">Reference proteome</keyword>
<dbReference type="PANTHER" id="PTHR47359:SF3">
    <property type="entry name" value="NLP_P60 DOMAIN-CONTAINING PROTEIN-RELATED"/>
    <property type="match status" value="1"/>
</dbReference>
<organism evidence="8 9">
    <name type="scientific">Cryobacterium sandaracinum</name>
    <dbReference type="NCBI Taxonomy" id="1259247"/>
    <lineage>
        <taxon>Bacteria</taxon>
        <taxon>Bacillati</taxon>
        <taxon>Actinomycetota</taxon>
        <taxon>Actinomycetes</taxon>
        <taxon>Micrococcales</taxon>
        <taxon>Microbacteriaceae</taxon>
        <taxon>Cryobacterium</taxon>
    </lineage>
</organism>
<comment type="caution">
    <text evidence="8">The sequence shown here is derived from an EMBL/GenBank/DDBJ whole genome shotgun (WGS) entry which is preliminary data.</text>
</comment>
<feature type="signal peptide" evidence="6">
    <location>
        <begin position="1"/>
        <end position="39"/>
    </location>
</feature>
<comment type="similarity">
    <text evidence="1">Belongs to the peptidase C40 family.</text>
</comment>
<dbReference type="EMBL" id="SOGO01000016">
    <property type="protein sequence ID" value="TFD04886.1"/>
    <property type="molecule type" value="Genomic_DNA"/>
</dbReference>
<evidence type="ECO:0000256" key="2">
    <source>
        <dbReference type="ARBA" id="ARBA00022670"/>
    </source>
</evidence>
<dbReference type="Proteomes" id="UP000297851">
    <property type="component" value="Unassembled WGS sequence"/>
</dbReference>
<evidence type="ECO:0000313" key="8">
    <source>
        <dbReference type="EMBL" id="TFD04886.1"/>
    </source>
</evidence>
<feature type="domain" description="NlpC/P60" evidence="7">
    <location>
        <begin position="351"/>
        <end position="475"/>
    </location>
</feature>
<evidence type="ECO:0000256" key="6">
    <source>
        <dbReference type="SAM" id="SignalP"/>
    </source>
</evidence>
<dbReference type="Pfam" id="PF00877">
    <property type="entry name" value="NLPC_P60"/>
    <property type="match status" value="1"/>
</dbReference>
<dbReference type="InterPro" id="IPR051794">
    <property type="entry name" value="PG_Endopeptidase_C40"/>
</dbReference>
<dbReference type="PANTHER" id="PTHR47359">
    <property type="entry name" value="PEPTIDOGLYCAN DL-ENDOPEPTIDASE CWLO"/>
    <property type="match status" value="1"/>
</dbReference>
<dbReference type="PROSITE" id="PS51935">
    <property type="entry name" value="NLPC_P60"/>
    <property type="match status" value="1"/>
</dbReference>
<keyword evidence="6" id="KW-0732">Signal</keyword>
<dbReference type="InterPro" id="IPR000064">
    <property type="entry name" value="NLP_P60_dom"/>
</dbReference>
<evidence type="ECO:0000259" key="7">
    <source>
        <dbReference type="PROSITE" id="PS51935"/>
    </source>
</evidence>
<keyword evidence="4" id="KW-0788">Thiol protease</keyword>
<proteinExistence type="inferred from homology"/>
<dbReference type="RefSeq" id="WP_134372741.1">
    <property type="nucleotide sequence ID" value="NZ_SOGO01000016.1"/>
</dbReference>
<evidence type="ECO:0000256" key="5">
    <source>
        <dbReference type="SAM" id="MobiDB-lite"/>
    </source>
</evidence>
<reference evidence="8 9" key="1">
    <citation type="submission" date="2019-03" db="EMBL/GenBank/DDBJ databases">
        <title>Genomics of glacier-inhabiting Cryobacterium strains.</title>
        <authorList>
            <person name="Liu Q."/>
            <person name="Xin Y.-H."/>
        </authorList>
    </citation>
    <scope>NUCLEOTIDE SEQUENCE [LARGE SCALE GENOMIC DNA]</scope>
    <source>
        <strain evidence="8 9">TMT2-16</strain>
    </source>
</reference>
<sequence>MARDTDRRGWRKKPSRLFAAVALGAVSASVGVAAPAAFAVPGYPSWDDVAKAKLSEATKQAEIESITELLQGLQISAAAATKASLIVAEAYRVALDDLEAATAREASLARQAQTAEARAATSKLRAGLIAAHLAKTGAQDLSLSLFLNGDNSDELLGRLGTASKLSEQSDTIYREALQDKNTSESLGKQAASAAEERTRLSAESLARYEAANVAAQAAETAYETEQRRSTELFAQLALLKDTTAEAERAYQAGQDAEAATAALARAQAAAAQKTAADAQKAAGGKSTPRQPAAQPAPQPAAQQPASRPVTPAQAAQPAAAAAPAAPAPAAPAAPATPAPAAPTTAARAPSAGAVDTALSFATQQLGDRYVLGGSGPNVWDCSGLTKAAYAAAGIYIGSHSATNQYRTMANEGRLVPFNQAQRGDLVFWGGGGDYYHVAIYVGGGKILEAPNPSSPVRIHGIWSAGDVAPYVGRPG</sequence>
<keyword evidence="3" id="KW-0378">Hydrolase</keyword>
<feature type="chain" id="PRO_5045188430" evidence="6">
    <location>
        <begin position="40"/>
        <end position="475"/>
    </location>
</feature>
<accession>A0ABY2JFX3</accession>
<dbReference type="SUPFAM" id="SSF54001">
    <property type="entry name" value="Cysteine proteinases"/>
    <property type="match status" value="1"/>
</dbReference>
<protein>
    <submittedName>
        <fullName evidence="8">NlpC/P60 family protein</fullName>
    </submittedName>
</protein>
<feature type="compositionally biased region" description="Low complexity" evidence="5">
    <location>
        <begin position="290"/>
        <end position="324"/>
    </location>
</feature>
<name>A0ABY2JFX3_9MICO</name>
<dbReference type="Gene3D" id="3.90.1720.10">
    <property type="entry name" value="endopeptidase domain like (from Nostoc punctiforme)"/>
    <property type="match status" value="1"/>
</dbReference>
<evidence type="ECO:0000256" key="3">
    <source>
        <dbReference type="ARBA" id="ARBA00022801"/>
    </source>
</evidence>
<evidence type="ECO:0000256" key="4">
    <source>
        <dbReference type="ARBA" id="ARBA00022807"/>
    </source>
</evidence>
<gene>
    <name evidence="8" type="ORF">E3T25_05110</name>
</gene>
<dbReference type="InterPro" id="IPR038765">
    <property type="entry name" value="Papain-like_cys_pep_sf"/>
</dbReference>
<evidence type="ECO:0000313" key="9">
    <source>
        <dbReference type="Proteomes" id="UP000297851"/>
    </source>
</evidence>
<feature type="compositionally biased region" description="Low complexity" evidence="5">
    <location>
        <begin position="274"/>
        <end position="283"/>
    </location>
</feature>
<evidence type="ECO:0000256" key="1">
    <source>
        <dbReference type="ARBA" id="ARBA00007074"/>
    </source>
</evidence>
<feature type="compositionally biased region" description="Pro residues" evidence="5">
    <location>
        <begin position="325"/>
        <end position="340"/>
    </location>
</feature>